<proteinExistence type="predicted"/>
<evidence type="ECO:0000259" key="5">
    <source>
        <dbReference type="Pfam" id="PF01957"/>
    </source>
</evidence>
<evidence type="ECO:0000256" key="3">
    <source>
        <dbReference type="ARBA" id="ARBA00023136"/>
    </source>
</evidence>
<keyword evidence="7" id="KW-1185">Reference proteome</keyword>
<comment type="caution">
    <text evidence="6">The sequence shown here is derived from an EMBL/GenBank/DDBJ whole genome shotgun (WGS) entry which is preliminary data.</text>
</comment>
<keyword evidence="2 4" id="KW-1133">Transmembrane helix</keyword>
<dbReference type="RefSeq" id="WP_218444864.1">
    <property type="nucleotide sequence ID" value="NZ_JAGSPA010000002.1"/>
</dbReference>
<protein>
    <submittedName>
        <fullName evidence="6">NfeD family protein</fullName>
    </submittedName>
</protein>
<accession>A0ABS6SD52</accession>
<evidence type="ECO:0000256" key="2">
    <source>
        <dbReference type="ARBA" id="ARBA00022989"/>
    </source>
</evidence>
<evidence type="ECO:0000313" key="7">
    <source>
        <dbReference type="Proteomes" id="UP000722336"/>
    </source>
</evidence>
<feature type="domain" description="NfeD-like C-terminal" evidence="5">
    <location>
        <begin position="94"/>
        <end position="145"/>
    </location>
</feature>
<dbReference type="InterPro" id="IPR002810">
    <property type="entry name" value="NfeD-like_C"/>
</dbReference>
<name>A0ABS6SD52_9SPHN</name>
<gene>
    <name evidence="6" type="ORF">KCG44_05740</name>
</gene>
<evidence type="ECO:0000256" key="1">
    <source>
        <dbReference type="ARBA" id="ARBA00022692"/>
    </source>
</evidence>
<dbReference type="PANTHER" id="PTHR33507:SF3">
    <property type="entry name" value="INNER MEMBRANE PROTEIN YBBJ"/>
    <property type="match status" value="1"/>
</dbReference>
<dbReference type="EMBL" id="JAGSPA010000002">
    <property type="protein sequence ID" value="MBV7256285.1"/>
    <property type="molecule type" value="Genomic_DNA"/>
</dbReference>
<dbReference type="Proteomes" id="UP000722336">
    <property type="component" value="Unassembled WGS sequence"/>
</dbReference>
<dbReference type="PANTHER" id="PTHR33507">
    <property type="entry name" value="INNER MEMBRANE PROTEIN YBBJ"/>
    <property type="match status" value="1"/>
</dbReference>
<keyword evidence="3 4" id="KW-0472">Membrane</keyword>
<keyword evidence="1 4" id="KW-0812">Transmembrane</keyword>
<evidence type="ECO:0000313" key="6">
    <source>
        <dbReference type="EMBL" id="MBV7256285.1"/>
    </source>
</evidence>
<dbReference type="InterPro" id="IPR052165">
    <property type="entry name" value="Membrane_assoc_protease"/>
</dbReference>
<sequence>MGDLIDIFFTPWGWVGLGLVLLVLEVLAPGTFMLWLGLAALMTAISTGVFGLGLELQLITFAIYSVVAVLIGRSYFRRKPGREPEVTVNAPAARQIGRDVVVVDALEGGKGRVRMDDTTWSASGADAPVGTRLKVVGIEGATLKVAAK</sequence>
<evidence type="ECO:0000256" key="4">
    <source>
        <dbReference type="SAM" id="Phobius"/>
    </source>
</evidence>
<organism evidence="6 7">
    <name type="scientific">Pacificimonas pallii</name>
    <dbReference type="NCBI Taxonomy" id="2827236"/>
    <lineage>
        <taxon>Bacteria</taxon>
        <taxon>Pseudomonadati</taxon>
        <taxon>Pseudomonadota</taxon>
        <taxon>Alphaproteobacteria</taxon>
        <taxon>Sphingomonadales</taxon>
        <taxon>Sphingosinicellaceae</taxon>
        <taxon>Pacificimonas</taxon>
    </lineage>
</organism>
<reference evidence="6 7" key="1">
    <citation type="submission" date="2021-04" db="EMBL/GenBank/DDBJ databases">
        <authorList>
            <person name="Pira H."/>
            <person name="Risdian C."/>
            <person name="Wink J."/>
        </authorList>
    </citation>
    <scope>NUCLEOTIDE SEQUENCE [LARGE SCALE GENOMIC DNA]</scope>
    <source>
        <strain evidence="6 7">WHA3</strain>
    </source>
</reference>
<dbReference type="Pfam" id="PF01957">
    <property type="entry name" value="NfeD"/>
    <property type="match status" value="1"/>
</dbReference>
<feature type="transmembrane region" description="Helical" evidence="4">
    <location>
        <begin position="58"/>
        <end position="76"/>
    </location>
</feature>
<feature type="transmembrane region" description="Helical" evidence="4">
    <location>
        <begin position="12"/>
        <end position="28"/>
    </location>
</feature>